<protein>
    <submittedName>
        <fullName evidence="2">Uncharacterized protein</fullName>
    </submittedName>
</protein>
<proteinExistence type="predicted"/>
<sequence length="58" mass="6869">MMLGIMRADQNDVESRKKQGYNQDIIPKKIDLDENEEKANEEKTQDEEVKNEKKSKEE</sequence>
<dbReference type="AlphaFoldDB" id="A0A6S6SK85"/>
<name>A0A6S6SK85_9BACT</name>
<accession>A0A6S6SK85</accession>
<evidence type="ECO:0000256" key="1">
    <source>
        <dbReference type="SAM" id="MobiDB-lite"/>
    </source>
</evidence>
<organism evidence="2">
    <name type="scientific">uncultured Sulfurovum sp</name>
    <dbReference type="NCBI Taxonomy" id="269237"/>
    <lineage>
        <taxon>Bacteria</taxon>
        <taxon>Pseudomonadati</taxon>
        <taxon>Campylobacterota</taxon>
        <taxon>Epsilonproteobacteria</taxon>
        <taxon>Campylobacterales</taxon>
        <taxon>Sulfurovaceae</taxon>
        <taxon>Sulfurovum</taxon>
        <taxon>environmental samples</taxon>
    </lineage>
</organism>
<evidence type="ECO:0000313" key="2">
    <source>
        <dbReference type="EMBL" id="CAA6805669.1"/>
    </source>
</evidence>
<dbReference type="EMBL" id="CACVAX010000013">
    <property type="protein sequence ID" value="CAA6805669.1"/>
    <property type="molecule type" value="Genomic_DNA"/>
</dbReference>
<feature type="region of interest" description="Disordered" evidence="1">
    <location>
        <begin position="1"/>
        <end position="58"/>
    </location>
</feature>
<reference evidence="2" key="1">
    <citation type="submission" date="2020-01" db="EMBL/GenBank/DDBJ databases">
        <authorList>
            <person name="Meier V. D."/>
            <person name="Meier V D."/>
        </authorList>
    </citation>
    <scope>NUCLEOTIDE SEQUENCE</scope>
    <source>
        <strain evidence="2">HLG_WM_MAG_04</strain>
    </source>
</reference>
<feature type="compositionally biased region" description="Basic and acidic residues" evidence="1">
    <location>
        <begin position="26"/>
        <end position="58"/>
    </location>
</feature>
<gene>
    <name evidence="2" type="ORF">HELGO_WM3103</name>
</gene>